<dbReference type="EMBL" id="JAEPRE010000068">
    <property type="protein sequence ID" value="KAG2233827.1"/>
    <property type="molecule type" value="Genomic_DNA"/>
</dbReference>
<name>A0A8H7VWC4_9FUNG</name>
<dbReference type="AlphaFoldDB" id="A0A8H7VWC4"/>
<dbReference type="Proteomes" id="UP000613177">
    <property type="component" value="Unassembled WGS sequence"/>
</dbReference>
<comment type="caution">
    <text evidence="1">The sequence shown here is derived from an EMBL/GenBank/DDBJ whole genome shotgun (WGS) entry which is preliminary data.</text>
</comment>
<evidence type="ECO:0000313" key="2">
    <source>
        <dbReference type="Proteomes" id="UP000613177"/>
    </source>
</evidence>
<proteinExistence type="predicted"/>
<feature type="non-terminal residue" evidence="1">
    <location>
        <position position="1"/>
    </location>
</feature>
<organism evidence="1 2">
    <name type="scientific">Thamnidium elegans</name>
    <dbReference type="NCBI Taxonomy" id="101142"/>
    <lineage>
        <taxon>Eukaryota</taxon>
        <taxon>Fungi</taxon>
        <taxon>Fungi incertae sedis</taxon>
        <taxon>Mucoromycota</taxon>
        <taxon>Mucoromycotina</taxon>
        <taxon>Mucoromycetes</taxon>
        <taxon>Mucorales</taxon>
        <taxon>Mucorineae</taxon>
        <taxon>Mucoraceae</taxon>
        <taxon>Thamnidium</taxon>
    </lineage>
</organism>
<accession>A0A8H7VWC4</accession>
<gene>
    <name evidence="1" type="ORF">INT48_005273</name>
</gene>
<reference evidence="1" key="1">
    <citation type="submission" date="2021-01" db="EMBL/GenBank/DDBJ databases">
        <title>Metabolic potential, ecology and presence of endohyphal bacteria is reflected in genomic diversity of Mucoromycotina.</title>
        <authorList>
            <person name="Muszewska A."/>
            <person name="Okrasinska A."/>
            <person name="Steczkiewicz K."/>
            <person name="Drgas O."/>
            <person name="Orlowska M."/>
            <person name="Perlinska-Lenart U."/>
            <person name="Aleksandrzak-Piekarczyk T."/>
            <person name="Szatraj K."/>
            <person name="Zielenkiewicz U."/>
            <person name="Pilsyk S."/>
            <person name="Malc E."/>
            <person name="Mieczkowski P."/>
            <person name="Kruszewska J.S."/>
            <person name="Biernat P."/>
            <person name="Pawlowska J."/>
        </authorList>
    </citation>
    <scope>NUCLEOTIDE SEQUENCE</scope>
    <source>
        <strain evidence="1">WA0000018081</strain>
    </source>
</reference>
<sequence length="222" mass="25552">VLMEVEKVILEKCVCPYYDEQDFYVDKTRVRQHIHRKHNIILLSRSKSQKAKNSKPYDRDNMNTFKNHVVKLSCPSCMILVEQKIQLRAHIVQHIGFLETSGGSNWIIGSENVSERFQRFRDHCIENSAKYVDVLKRLILGTPPFTSPVPIYEELKNGEIETLDARIALLALTKITVESIAGNTGPKHTIRFRTSSVYILHTSFHSGFVLIIKRKYSPSLVI</sequence>
<evidence type="ECO:0000313" key="1">
    <source>
        <dbReference type="EMBL" id="KAG2233827.1"/>
    </source>
</evidence>
<keyword evidence="2" id="KW-1185">Reference proteome</keyword>
<protein>
    <submittedName>
        <fullName evidence="1">Uncharacterized protein</fullName>
    </submittedName>
</protein>